<dbReference type="PANTHER" id="PTHR43581:SF2">
    <property type="entry name" value="EXCINUCLEASE ATPASE SUBUNIT"/>
    <property type="match status" value="1"/>
</dbReference>
<dbReference type="EMBL" id="PEIB01000032">
    <property type="protein sequence ID" value="RXJ71762.1"/>
    <property type="molecule type" value="Genomic_DNA"/>
</dbReference>
<dbReference type="SUPFAM" id="SSF52540">
    <property type="entry name" value="P-loop containing nucleoside triphosphate hydrolases"/>
    <property type="match status" value="1"/>
</dbReference>
<dbReference type="GO" id="GO:0016887">
    <property type="term" value="F:ATP hydrolysis activity"/>
    <property type="evidence" value="ECO:0007669"/>
    <property type="project" value="InterPro"/>
</dbReference>
<evidence type="ECO:0000259" key="1">
    <source>
        <dbReference type="Pfam" id="PF13304"/>
    </source>
</evidence>
<dbReference type="OrthoDB" id="3322489at2"/>
<comment type="caution">
    <text evidence="2">The sequence shown here is derived from an EMBL/GenBank/DDBJ whole genome shotgun (WGS) entry which is preliminary data.</text>
</comment>
<gene>
    <name evidence="2" type="ORF">CS022_19525</name>
</gene>
<dbReference type="InterPro" id="IPR003959">
    <property type="entry name" value="ATPase_AAA_core"/>
</dbReference>
<dbReference type="Gene3D" id="3.40.50.300">
    <property type="entry name" value="P-loop containing nucleotide triphosphate hydrolases"/>
    <property type="match status" value="1"/>
</dbReference>
<dbReference type="Proteomes" id="UP000290287">
    <property type="component" value="Unassembled WGS sequence"/>
</dbReference>
<evidence type="ECO:0000313" key="3">
    <source>
        <dbReference type="Proteomes" id="UP000290287"/>
    </source>
</evidence>
<protein>
    <recommendedName>
        <fullName evidence="1">ATPase AAA-type core domain-containing protein</fullName>
    </recommendedName>
</protein>
<dbReference type="InterPro" id="IPR051396">
    <property type="entry name" value="Bact_Antivir_Def_Nuclease"/>
</dbReference>
<dbReference type="Pfam" id="PF13304">
    <property type="entry name" value="AAA_21"/>
    <property type="match status" value="1"/>
</dbReference>
<name>A0A4Q0YLS8_9GAMM</name>
<dbReference type="InterPro" id="IPR027417">
    <property type="entry name" value="P-loop_NTPase"/>
</dbReference>
<dbReference type="AlphaFoldDB" id="A0A4Q0YLS8"/>
<dbReference type="PANTHER" id="PTHR43581">
    <property type="entry name" value="ATP/GTP PHOSPHATASE"/>
    <property type="match status" value="1"/>
</dbReference>
<proteinExistence type="predicted"/>
<feature type="domain" description="ATPase AAA-type core" evidence="1">
    <location>
        <begin position="211"/>
        <end position="294"/>
    </location>
</feature>
<accession>A0A4Q0YLS8</accession>
<evidence type="ECO:0000313" key="2">
    <source>
        <dbReference type="EMBL" id="RXJ71762.1"/>
    </source>
</evidence>
<keyword evidence="3" id="KW-1185">Reference proteome</keyword>
<dbReference type="RefSeq" id="WP_129123622.1">
    <property type="nucleotide sequence ID" value="NZ_PEIB01000032.1"/>
</dbReference>
<organism evidence="2 3">
    <name type="scientific">Veronia nyctiphanis</name>
    <dbReference type="NCBI Taxonomy" id="1278244"/>
    <lineage>
        <taxon>Bacteria</taxon>
        <taxon>Pseudomonadati</taxon>
        <taxon>Pseudomonadota</taxon>
        <taxon>Gammaproteobacteria</taxon>
        <taxon>Vibrionales</taxon>
        <taxon>Vibrionaceae</taxon>
        <taxon>Veronia</taxon>
    </lineage>
</organism>
<reference evidence="2 3" key="1">
    <citation type="submission" date="2017-10" db="EMBL/GenBank/DDBJ databases">
        <title>Nyctiphanis sp. nov., isolated from the stomach of the euphausiid Nyctiphanes simplex (Hansen, 1911) in the Gulf of California.</title>
        <authorList>
            <person name="Gomez-Gil B."/>
            <person name="Aguilar-Mendez M."/>
            <person name="Lopez-Cortes A."/>
            <person name="Gomez-Gutierrez J."/>
            <person name="Roque A."/>
            <person name="Lang E."/>
            <person name="Gonzalez-Castillo A."/>
        </authorList>
    </citation>
    <scope>NUCLEOTIDE SEQUENCE [LARGE SCALE GENOMIC DNA]</scope>
    <source>
        <strain evidence="2 3">CAIM 600</strain>
    </source>
</reference>
<dbReference type="GO" id="GO:0005524">
    <property type="term" value="F:ATP binding"/>
    <property type="evidence" value="ECO:0007669"/>
    <property type="project" value="InterPro"/>
</dbReference>
<sequence length="311" mass="35813">MIAKKKPNIVKNKRRPEWVEKFNNKINCHLIKTQRLIKTSSFMSNHNWALANGNMKITGDKNEDLGLGGNIYIIDEYSIDIANKISNAHTISADISRKQDRTFPQRLLSSNYSNLTNDEIFNKYEKIQNKILDLSVAGLIEESELFPIEITKINDTQNHVLYLYLNDLEEKLKVYDGLLKKIETFRSIISSKILKKSIKLNSKDGFSIELSTNKNDKESSREIQPHDLSSGEQHQIILFYDLIFKTDKHQLFLIDEPEISLHVDWQRRFINDILKVSEIGNHNFLVATHSPQIIGPRRDLAVALDGGILNV</sequence>